<sequence length="220" mass="25240">MGIFTCIYGISKFIGWLTTKGIHKKEKFNVAFIGRGGTGKTHLIKGIFGKEARIEEFEGCIKYEGSTYSNISAWEMPKFVHGNAVKYYEENQLVIFDLIIVVSQATLGTDEEKLLFEAKKQKLPVILVRSKCDNDDLENFKIVKNTFNVNQEAALKLVRHLTTKFEESLTFSQLSNIPTFFVSAVAFQKGVGNLQQHTYFQEREFLHCLKETAAKKFYYY</sequence>
<dbReference type="Gene3D" id="3.40.50.300">
    <property type="entry name" value="P-loop containing nucleotide triphosphate hydrolases"/>
    <property type="match status" value="1"/>
</dbReference>
<dbReference type="Pfam" id="PF05049">
    <property type="entry name" value="IIGP"/>
    <property type="match status" value="1"/>
</dbReference>
<accession>A0A914YUG9</accession>
<proteinExistence type="predicted"/>
<dbReference type="GO" id="GO:0005525">
    <property type="term" value="F:GTP binding"/>
    <property type="evidence" value="ECO:0007669"/>
    <property type="project" value="InterPro"/>
</dbReference>
<keyword evidence="1" id="KW-1185">Reference proteome</keyword>
<dbReference type="PANTHER" id="PTHR14143:SF1">
    <property type="entry name" value="IRG-TYPE G DOMAIN-CONTAINING PROTEIN"/>
    <property type="match status" value="1"/>
</dbReference>
<organism evidence="1 2">
    <name type="scientific">Panagrolaimus superbus</name>
    <dbReference type="NCBI Taxonomy" id="310955"/>
    <lineage>
        <taxon>Eukaryota</taxon>
        <taxon>Metazoa</taxon>
        <taxon>Ecdysozoa</taxon>
        <taxon>Nematoda</taxon>
        <taxon>Chromadorea</taxon>
        <taxon>Rhabditida</taxon>
        <taxon>Tylenchina</taxon>
        <taxon>Panagrolaimomorpha</taxon>
        <taxon>Panagrolaimoidea</taxon>
        <taxon>Panagrolaimidae</taxon>
        <taxon>Panagrolaimus</taxon>
    </lineage>
</organism>
<dbReference type="InterPro" id="IPR027417">
    <property type="entry name" value="P-loop_NTPase"/>
</dbReference>
<dbReference type="WBParaSite" id="PSU_v2.g4277.t1">
    <property type="protein sequence ID" value="PSU_v2.g4277.t1"/>
    <property type="gene ID" value="PSU_v2.g4277"/>
</dbReference>
<name>A0A914YUG9_9BILA</name>
<dbReference type="PANTHER" id="PTHR14143">
    <property type="entry name" value="INTERFERON-INDUCIBLE GTPASE FAMILY MEMBER"/>
    <property type="match status" value="1"/>
</dbReference>
<dbReference type="AlphaFoldDB" id="A0A914YUG9"/>
<dbReference type="SUPFAM" id="SSF52540">
    <property type="entry name" value="P-loop containing nucleoside triphosphate hydrolases"/>
    <property type="match status" value="1"/>
</dbReference>
<evidence type="ECO:0000313" key="2">
    <source>
        <dbReference type="WBParaSite" id="PSU_v2.g4277.t1"/>
    </source>
</evidence>
<dbReference type="InterPro" id="IPR007743">
    <property type="entry name" value="Immunity-related_GTPase-like"/>
</dbReference>
<reference evidence="2" key="1">
    <citation type="submission" date="2022-11" db="UniProtKB">
        <authorList>
            <consortium name="WormBaseParasite"/>
        </authorList>
    </citation>
    <scope>IDENTIFICATION</scope>
</reference>
<dbReference type="GO" id="GO:0016020">
    <property type="term" value="C:membrane"/>
    <property type="evidence" value="ECO:0007669"/>
    <property type="project" value="InterPro"/>
</dbReference>
<dbReference type="Proteomes" id="UP000887577">
    <property type="component" value="Unplaced"/>
</dbReference>
<evidence type="ECO:0000313" key="1">
    <source>
        <dbReference type="Proteomes" id="UP000887577"/>
    </source>
</evidence>
<protein>
    <submittedName>
        <fullName evidence="2">G domain-containing protein</fullName>
    </submittedName>
</protein>